<dbReference type="PATRIC" id="fig|1398.25.peg.1735"/>
<protein>
    <submittedName>
        <fullName evidence="1">Uncharacterized protein</fullName>
    </submittedName>
</protein>
<evidence type="ECO:0000313" key="1">
    <source>
        <dbReference type="EMBL" id="KYC60086.1"/>
    </source>
</evidence>
<gene>
    <name evidence="1" type="ORF">B4099_0123</name>
</gene>
<reference evidence="1 2" key="1">
    <citation type="submission" date="2016-01" db="EMBL/GenBank/DDBJ databases">
        <title>Genome Sequences of Twelve Sporeforming Bacillus Species Isolated from Foods.</title>
        <authorList>
            <person name="Berendsen E.M."/>
            <person name="Wells-Bennik M.H."/>
            <person name="Krawcyk A.O."/>
            <person name="De Jong A."/>
            <person name="Holsappel S."/>
            <person name="Eijlander R.T."/>
            <person name="Kuipers O.P."/>
        </authorList>
    </citation>
    <scope>NUCLEOTIDE SEQUENCE [LARGE SCALE GENOMIC DNA]</scope>
    <source>
        <strain evidence="1 2">B4099</strain>
    </source>
</reference>
<accession>A0A150JSB0</accession>
<name>A0A150JSB0_HEYCO</name>
<dbReference type="EMBL" id="LQYI01000176">
    <property type="protein sequence ID" value="KYC60086.1"/>
    <property type="molecule type" value="Genomic_DNA"/>
</dbReference>
<sequence>MPGPSKKFKGEQDYAVRIVLRALYIKEHLGLLGRDAVEQIIEKPYLQYLSVCLNSRKKPHLAIL</sequence>
<dbReference type="Proteomes" id="UP000075304">
    <property type="component" value="Unassembled WGS sequence"/>
</dbReference>
<evidence type="ECO:0000313" key="2">
    <source>
        <dbReference type="Proteomes" id="UP000075304"/>
    </source>
</evidence>
<dbReference type="AlphaFoldDB" id="A0A150JSB0"/>
<organism evidence="1 2">
    <name type="scientific">Heyndrickxia coagulans</name>
    <name type="common">Weizmannia coagulans</name>
    <dbReference type="NCBI Taxonomy" id="1398"/>
    <lineage>
        <taxon>Bacteria</taxon>
        <taxon>Bacillati</taxon>
        <taxon>Bacillota</taxon>
        <taxon>Bacilli</taxon>
        <taxon>Bacillales</taxon>
        <taxon>Bacillaceae</taxon>
        <taxon>Heyndrickxia</taxon>
    </lineage>
</organism>
<comment type="caution">
    <text evidence="1">The sequence shown here is derived from an EMBL/GenBank/DDBJ whole genome shotgun (WGS) entry which is preliminary data.</text>
</comment>
<proteinExistence type="predicted"/>